<dbReference type="OrthoDB" id="3186544at2"/>
<dbReference type="AlphaFoldDB" id="A0A2T3N691"/>
<feature type="domain" description="Transcription regulator PadR C-terminal" evidence="3">
    <location>
        <begin position="94"/>
        <end position="176"/>
    </location>
</feature>
<dbReference type="PANTHER" id="PTHR43252">
    <property type="entry name" value="TRANSCRIPTIONAL REGULATOR YQJI"/>
    <property type="match status" value="1"/>
</dbReference>
<dbReference type="EMBL" id="PYMB01000022">
    <property type="protein sequence ID" value="PSW08244.1"/>
    <property type="molecule type" value="Genomic_DNA"/>
</dbReference>
<keyword evidence="1" id="KW-0175">Coiled coil</keyword>
<dbReference type="InterPro" id="IPR036390">
    <property type="entry name" value="WH_DNA-bd_sf"/>
</dbReference>
<evidence type="ECO:0000259" key="3">
    <source>
        <dbReference type="Pfam" id="PF10400"/>
    </source>
</evidence>
<dbReference type="InterPro" id="IPR036388">
    <property type="entry name" value="WH-like_DNA-bd_sf"/>
</dbReference>
<feature type="domain" description="Transcription regulator PadR N-terminal" evidence="2">
    <location>
        <begin position="7"/>
        <end position="79"/>
    </location>
</feature>
<feature type="coiled-coil region" evidence="1">
    <location>
        <begin position="113"/>
        <end position="140"/>
    </location>
</feature>
<name>A0A2T3N691_9GAMM</name>
<sequence length="205" mass="23763">MALQHIILTRLNSQESTGYDITKHFRQSRGVDWVAGHQQVYRELAKLEARDAVSHTVYPQDRKPDRKVYKITAKGLEELGDWVKRGQICLHPFRDEISAKILAAQPDDLPHVIQSLENLKDKVEANLKQIQQTNTKWLADKTANSHEIMMKKIVLNRTKAHWESLHDWCNETIFALRAVLIEPNEKPQQHSECNSLSESYFEGTR</sequence>
<evidence type="ECO:0000313" key="4">
    <source>
        <dbReference type="EMBL" id="PSW08244.1"/>
    </source>
</evidence>
<dbReference type="Pfam" id="PF10400">
    <property type="entry name" value="Vir_act_alpha_C"/>
    <property type="match status" value="1"/>
</dbReference>
<accession>A0A2T3N691</accession>
<dbReference type="Pfam" id="PF03551">
    <property type="entry name" value="PadR"/>
    <property type="match status" value="1"/>
</dbReference>
<reference evidence="4 5" key="1">
    <citation type="submission" date="2018-03" db="EMBL/GenBank/DDBJ databases">
        <title>Whole genome sequencing of Histamine producing bacteria.</title>
        <authorList>
            <person name="Butler K."/>
        </authorList>
    </citation>
    <scope>NUCLEOTIDE SEQUENCE [LARGE SCALE GENOMIC DNA]</scope>
    <source>
        <strain evidence="4 5">DSM 19138</strain>
    </source>
</reference>
<dbReference type="PANTHER" id="PTHR43252:SF4">
    <property type="entry name" value="TRANSCRIPTIONAL REGULATORY PROTEIN"/>
    <property type="match status" value="1"/>
</dbReference>
<evidence type="ECO:0000259" key="2">
    <source>
        <dbReference type="Pfam" id="PF03551"/>
    </source>
</evidence>
<evidence type="ECO:0000313" key="5">
    <source>
        <dbReference type="Proteomes" id="UP000241346"/>
    </source>
</evidence>
<dbReference type="Gene3D" id="6.10.140.190">
    <property type="match status" value="1"/>
</dbReference>
<dbReference type="InterPro" id="IPR018309">
    <property type="entry name" value="Tscrpt_reg_PadR_C"/>
</dbReference>
<protein>
    <submittedName>
        <fullName evidence="4">Transcriptional regulator</fullName>
    </submittedName>
</protein>
<dbReference type="InterPro" id="IPR005149">
    <property type="entry name" value="Tscrpt_reg_PadR_N"/>
</dbReference>
<dbReference type="Gene3D" id="1.10.10.10">
    <property type="entry name" value="Winged helix-like DNA-binding domain superfamily/Winged helix DNA-binding domain"/>
    <property type="match status" value="1"/>
</dbReference>
<dbReference type="Proteomes" id="UP000241346">
    <property type="component" value="Unassembled WGS sequence"/>
</dbReference>
<gene>
    <name evidence="4" type="ORF">C9J01_24040</name>
</gene>
<proteinExistence type="predicted"/>
<dbReference type="RefSeq" id="WP_107300655.1">
    <property type="nucleotide sequence ID" value="NZ_PYMB01000022.1"/>
</dbReference>
<evidence type="ECO:0000256" key="1">
    <source>
        <dbReference type="SAM" id="Coils"/>
    </source>
</evidence>
<comment type="caution">
    <text evidence="4">The sequence shown here is derived from an EMBL/GenBank/DDBJ whole genome shotgun (WGS) entry which is preliminary data.</text>
</comment>
<dbReference type="SUPFAM" id="SSF46785">
    <property type="entry name" value="Winged helix' DNA-binding domain"/>
    <property type="match status" value="1"/>
</dbReference>
<organism evidence="4 5">
    <name type="scientific">Photobacterium rosenbergii</name>
    <dbReference type="NCBI Taxonomy" id="294936"/>
    <lineage>
        <taxon>Bacteria</taxon>
        <taxon>Pseudomonadati</taxon>
        <taxon>Pseudomonadota</taxon>
        <taxon>Gammaproteobacteria</taxon>
        <taxon>Vibrionales</taxon>
        <taxon>Vibrionaceae</taxon>
        <taxon>Photobacterium</taxon>
    </lineage>
</organism>